<proteinExistence type="predicted"/>
<evidence type="ECO:0000259" key="4">
    <source>
        <dbReference type="PROSITE" id="PS50956"/>
    </source>
</evidence>
<organism evidence="5 6">
    <name type="scientific">Methanosphaera stadtmanae</name>
    <dbReference type="NCBI Taxonomy" id="2317"/>
    <lineage>
        <taxon>Archaea</taxon>
        <taxon>Methanobacteriati</taxon>
        <taxon>Methanobacteriota</taxon>
        <taxon>Methanomada group</taxon>
        <taxon>Methanobacteria</taxon>
        <taxon>Methanobacteriales</taxon>
        <taxon>Methanobacteriaceae</taxon>
        <taxon>Methanosphaera</taxon>
    </lineage>
</organism>
<keyword evidence="3" id="KW-0804">Transcription</keyword>
<dbReference type="PROSITE" id="PS50956">
    <property type="entry name" value="HTH_ASNC_2"/>
    <property type="match status" value="1"/>
</dbReference>
<dbReference type="InterPro" id="IPR011991">
    <property type="entry name" value="ArsR-like_HTH"/>
</dbReference>
<evidence type="ECO:0000256" key="2">
    <source>
        <dbReference type="ARBA" id="ARBA00023125"/>
    </source>
</evidence>
<feature type="domain" description="HTH asnC-type" evidence="4">
    <location>
        <begin position="19"/>
        <end position="80"/>
    </location>
</feature>
<dbReference type="InterPro" id="IPR000485">
    <property type="entry name" value="AsnC-type_HTH_dom"/>
</dbReference>
<keyword evidence="2" id="KW-0238">DNA-binding</keyword>
<dbReference type="SMART" id="SM00344">
    <property type="entry name" value="HTH_ASNC"/>
    <property type="match status" value="1"/>
</dbReference>
<dbReference type="Gene3D" id="3.30.70.920">
    <property type="match status" value="1"/>
</dbReference>
<dbReference type="GO" id="GO:0043565">
    <property type="term" value="F:sequence-specific DNA binding"/>
    <property type="evidence" value="ECO:0007669"/>
    <property type="project" value="InterPro"/>
</dbReference>
<dbReference type="GeneID" id="3854940"/>
<evidence type="ECO:0000256" key="1">
    <source>
        <dbReference type="ARBA" id="ARBA00023015"/>
    </source>
</evidence>
<dbReference type="OMA" id="YCEGAAP"/>
<dbReference type="PANTHER" id="PTHR30154:SF34">
    <property type="entry name" value="TRANSCRIPTIONAL REGULATOR AZLB"/>
    <property type="match status" value="1"/>
</dbReference>
<dbReference type="EMBL" id="NGJK01000016">
    <property type="protein sequence ID" value="RAP03568.1"/>
    <property type="molecule type" value="Genomic_DNA"/>
</dbReference>
<dbReference type="CDD" id="cd00090">
    <property type="entry name" value="HTH_ARSR"/>
    <property type="match status" value="1"/>
</dbReference>
<dbReference type="RefSeq" id="WP_011405903.1">
    <property type="nucleotide sequence ID" value="NZ_CATZNA010000058.1"/>
</dbReference>
<comment type="caution">
    <text evidence="5">The sequence shown here is derived from an EMBL/GenBank/DDBJ whole genome shotgun (WGS) entry which is preliminary data.</text>
</comment>
<dbReference type="InterPro" id="IPR011008">
    <property type="entry name" value="Dimeric_a/b-barrel"/>
</dbReference>
<evidence type="ECO:0000313" key="5">
    <source>
        <dbReference type="EMBL" id="RAP03568.1"/>
    </source>
</evidence>
<dbReference type="AlphaFoldDB" id="A0A328QAC3"/>
<sequence length="169" mass="19203">MDEMYTEFDAEPENMILSMDDLDKNILELLSDDGRKSYRKISRELGVSVGTVHNRVDKLTKSGIIDKFVPVIDHEKLGYTLTAIIGLEIKGGTVAFLTDKKEFKDNLLAVYDVTGQFDGIIIAKFKNTFELNKFIKLLLNEENVIKTYTQTVLNIVKEELNTSMINFEG</sequence>
<dbReference type="InterPro" id="IPR019888">
    <property type="entry name" value="Tscrpt_reg_AsnC-like"/>
</dbReference>
<dbReference type="InterPro" id="IPR036390">
    <property type="entry name" value="WH_DNA-bd_sf"/>
</dbReference>
<accession>A0A328QAC3</accession>
<dbReference type="PANTHER" id="PTHR30154">
    <property type="entry name" value="LEUCINE-RESPONSIVE REGULATORY PROTEIN"/>
    <property type="match status" value="1"/>
</dbReference>
<keyword evidence="1" id="KW-0805">Transcription regulation</keyword>
<reference evidence="5 6" key="1">
    <citation type="submission" date="2017-05" db="EMBL/GenBank/DDBJ databases">
        <title>Host range expansion of the Methanosphaera genus to humans and monogastric animals involves recent and extensive reduction in genome content.</title>
        <authorList>
            <person name="Hoedt E.C."/>
            <person name="Volmer J.G."/>
            <person name="Parks D.H."/>
            <person name="Rosewarne C.P."/>
            <person name="Denman S.E."/>
            <person name="Mcsweeney C.S."/>
            <person name="O Cuiv P."/>
            <person name="Hugenholtz P."/>
            <person name="Tyson G.W."/>
            <person name="Morrison M."/>
        </authorList>
    </citation>
    <scope>NUCLEOTIDE SEQUENCE [LARGE SCALE GENOMIC DNA]</scope>
    <source>
        <strain evidence="5 6">PA5</strain>
    </source>
</reference>
<dbReference type="InterPro" id="IPR036388">
    <property type="entry name" value="WH-like_DNA-bd_sf"/>
</dbReference>
<name>A0A328QAC3_9EURY</name>
<protein>
    <submittedName>
        <fullName evidence="5">AsnC family transcriptional regulator</fullName>
    </submittedName>
</protein>
<dbReference type="GO" id="GO:0005829">
    <property type="term" value="C:cytosol"/>
    <property type="evidence" value="ECO:0007669"/>
    <property type="project" value="TreeGrafter"/>
</dbReference>
<evidence type="ECO:0000256" key="3">
    <source>
        <dbReference type="ARBA" id="ARBA00023163"/>
    </source>
</evidence>
<gene>
    <name evidence="5" type="ORF">CA615_01495</name>
</gene>
<dbReference type="SUPFAM" id="SSF54909">
    <property type="entry name" value="Dimeric alpha+beta barrel"/>
    <property type="match status" value="1"/>
</dbReference>
<dbReference type="Proteomes" id="UP000248557">
    <property type="component" value="Unassembled WGS sequence"/>
</dbReference>
<evidence type="ECO:0000313" key="6">
    <source>
        <dbReference type="Proteomes" id="UP000248557"/>
    </source>
</evidence>
<dbReference type="GO" id="GO:0043200">
    <property type="term" value="P:response to amino acid"/>
    <property type="evidence" value="ECO:0007669"/>
    <property type="project" value="TreeGrafter"/>
</dbReference>
<dbReference type="SUPFAM" id="SSF46785">
    <property type="entry name" value="Winged helix' DNA-binding domain"/>
    <property type="match status" value="1"/>
</dbReference>
<dbReference type="Gene3D" id="1.10.10.10">
    <property type="entry name" value="Winged helix-like DNA-binding domain superfamily/Winged helix DNA-binding domain"/>
    <property type="match status" value="1"/>
</dbReference>
<dbReference type="PRINTS" id="PR00033">
    <property type="entry name" value="HTHASNC"/>
</dbReference>
<dbReference type="Pfam" id="PF13412">
    <property type="entry name" value="HTH_24"/>
    <property type="match status" value="1"/>
</dbReference>